<evidence type="ECO:0000256" key="2">
    <source>
        <dbReference type="ARBA" id="ARBA00023125"/>
    </source>
</evidence>
<organism evidence="5 6">
    <name type="scientific">Mucilaginibacter roseus</name>
    <dbReference type="NCBI Taxonomy" id="1528868"/>
    <lineage>
        <taxon>Bacteria</taxon>
        <taxon>Pseudomonadati</taxon>
        <taxon>Bacteroidota</taxon>
        <taxon>Sphingobacteriia</taxon>
        <taxon>Sphingobacteriales</taxon>
        <taxon>Sphingobacteriaceae</taxon>
        <taxon>Mucilaginibacter</taxon>
    </lineage>
</organism>
<dbReference type="SUPFAM" id="SSF46894">
    <property type="entry name" value="C-terminal effector domain of the bipartite response regulators"/>
    <property type="match status" value="1"/>
</dbReference>
<evidence type="ECO:0000256" key="1">
    <source>
        <dbReference type="ARBA" id="ARBA00023015"/>
    </source>
</evidence>
<dbReference type="InterPro" id="IPR000792">
    <property type="entry name" value="Tscrpt_reg_LuxR_C"/>
</dbReference>
<keyword evidence="6" id="KW-1185">Reference proteome</keyword>
<proteinExistence type="predicted"/>
<evidence type="ECO:0000313" key="6">
    <source>
        <dbReference type="Proteomes" id="UP001199919"/>
    </source>
</evidence>
<dbReference type="Gene3D" id="1.10.10.10">
    <property type="entry name" value="Winged helix-like DNA-binding domain superfamily/Winged helix DNA-binding domain"/>
    <property type="match status" value="1"/>
</dbReference>
<gene>
    <name evidence="5" type="ORF">LT679_03860</name>
</gene>
<dbReference type="PROSITE" id="PS00622">
    <property type="entry name" value="HTH_LUXR_1"/>
    <property type="match status" value="1"/>
</dbReference>
<dbReference type="PROSITE" id="PS50043">
    <property type="entry name" value="HTH_LUXR_2"/>
    <property type="match status" value="1"/>
</dbReference>
<dbReference type="PANTHER" id="PTHR44688">
    <property type="entry name" value="DNA-BINDING TRANSCRIPTIONAL ACTIVATOR DEVR_DOSR"/>
    <property type="match status" value="1"/>
</dbReference>
<dbReference type="CDD" id="cd06170">
    <property type="entry name" value="LuxR_C_like"/>
    <property type="match status" value="1"/>
</dbReference>
<protein>
    <submittedName>
        <fullName evidence="5">Helix-turn-helix transcriptional regulator</fullName>
    </submittedName>
</protein>
<dbReference type="RefSeq" id="WP_232175677.1">
    <property type="nucleotide sequence ID" value="NZ_JAJPWV010000001.1"/>
</dbReference>
<dbReference type="Pfam" id="PF00196">
    <property type="entry name" value="GerE"/>
    <property type="match status" value="1"/>
</dbReference>
<sequence length="222" mass="25366">MELTKPVAKKIAEFAPFAEMMPGVTIIHHIADFSVVHMCSKGLKLLGVTINELRQMGVDYYPRYFNMEYMEGLLPKMEKLLSDNKENESFSYFQQVKYAGKNDWTWHITSTGIFMWDDNGKPLLTITTALPIESLKEVEPKAERLLAENIFLRKNAARFGLLTRREISILKLVAGGKSSPEIAGELFISAETVQTHRRNIKQKLGIANNFEFVEYARAFNLI</sequence>
<reference evidence="5 6" key="1">
    <citation type="submission" date="2021-12" db="EMBL/GenBank/DDBJ databases">
        <title>Mucilaginibacter roseus genome.</title>
        <authorList>
            <person name="Ferreira J.R."/>
            <person name="Newman J.D."/>
        </authorList>
    </citation>
    <scope>NUCLEOTIDE SEQUENCE [LARGE SCALE GENOMIC DNA]</scope>
    <source>
        <strain evidence="5 6">LMG 28454</strain>
    </source>
</reference>
<comment type="caution">
    <text evidence="5">The sequence shown here is derived from an EMBL/GenBank/DDBJ whole genome shotgun (WGS) entry which is preliminary data.</text>
</comment>
<evidence type="ECO:0000313" key="5">
    <source>
        <dbReference type="EMBL" id="MCD8739728.1"/>
    </source>
</evidence>
<name>A0ABS8U0Y9_9SPHI</name>
<keyword evidence="2" id="KW-0238">DNA-binding</keyword>
<dbReference type="InterPro" id="IPR016032">
    <property type="entry name" value="Sig_transdc_resp-reg_C-effctor"/>
</dbReference>
<feature type="domain" description="HTH luxR-type" evidence="4">
    <location>
        <begin position="155"/>
        <end position="220"/>
    </location>
</feature>
<dbReference type="PANTHER" id="PTHR44688:SF16">
    <property type="entry name" value="DNA-BINDING TRANSCRIPTIONAL ACTIVATOR DEVR_DOSR"/>
    <property type="match status" value="1"/>
</dbReference>
<dbReference type="Proteomes" id="UP001199919">
    <property type="component" value="Unassembled WGS sequence"/>
</dbReference>
<evidence type="ECO:0000259" key="4">
    <source>
        <dbReference type="PROSITE" id="PS50043"/>
    </source>
</evidence>
<dbReference type="PRINTS" id="PR00038">
    <property type="entry name" value="HTHLUXR"/>
</dbReference>
<keyword evidence="1" id="KW-0805">Transcription regulation</keyword>
<keyword evidence="3" id="KW-0804">Transcription</keyword>
<evidence type="ECO:0000256" key="3">
    <source>
        <dbReference type="ARBA" id="ARBA00023163"/>
    </source>
</evidence>
<dbReference type="SMART" id="SM00421">
    <property type="entry name" value="HTH_LUXR"/>
    <property type="match status" value="1"/>
</dbReference>
<accession>A0ABS8U0Y9</accession>
<dbReference type="InterPro" id="IPR036388">
    <property type="entry name" value="WH-like_DNA-bd_sf"/>
</dbReference>
<dbReference type="EMBL" id="JAJPWV010000001">
    <property type="protein sequence ID" value="MCD8739728.1"/>
    <property type="molecule type" value="Genomic_DNA"/>
</dbReference>